<protein>
    <submittedName>
        <fullName evidence="1">Uncharacterized protein</fullName>
    </submittedName>
</protein>
<evidence type="ECO:0000313" key="1">
    <source>
        <dbReference type="EMBL" id="PPQ80365.1"/>
    </source>
</evidence>
<keyword evidence="2" id="KW-1185">Reference proteome</keyword>
<reference evidence="1 2" key="1">
    <citation type="journal article" date="2018" name="Evol. Lett.">
        <title>Horizontal gene cluster transfer increased hallucinogenic mushroom diversity.</title>
        <authorList>
            <person name="Reynolds H.T."/>
            <person name="Vijayakumar V."/>
            <person name="Gluck-Thaler E."/>
            <person name="Korotkin H.B."/>
            <person name="Matheny P.B."/>
            <person name="Slot J.C."/>
        </authorList>
    </citation>
    <scope>NUCLEOTIDE SEQUENCE [LARGE SCALE GENOMIC DNA]</scope>
    <source>
        <strain evidence="1 2">2631</strain>
    </source>
</reference>
<gene>
    <name evidence="1" type="ORF">CVT25_003647</name>
</gene>
<dbReference type="AlphaFoldDB" id="A0A409WPC0"/>
<dbReference type="InParanoid" id="A0A409WPC0"/>
<organism evidence="1 2">
    <name type="scientific">Psilocybe cyanescens</name>
    <dbReference type="NCBI Taxonomy" id="93625"/>
    <lineage>
        <taxon>Eukaryota</taxon>
        <taxon>Fungi</taxon>
        <taxon>Dikarya</taxon>
        <taxon>Basidiomycota</taxon>
        <taxon>Agaricomycotina</taxon>
        <taxon>Agaricomycetes</taxon>
        <taxon>Agaricomycetidae</taxon>
        <taxon>Agaricales</taxon>
        <taxon>Agaricineae</taxon>
        <taxon>Strophariaceae</taxon>
        <taxon>Psilocybe</taxon>
    </lineage>
</organism>
<accession>A0A409WPC0</accession>
<evidence type="ECO:0000313" key="2">
    <source>
        <dbReference type="Proteomes" id="UP000283269"/>
    </source>
</evidence>
<dbReference type="EMBL" id="NHYD01003335">
    <property type="protein sequence ID" value="PPQ80365.1"/>
    <property type="molecule type" value="Genomic_DNA"/>
</dbReference>
<dbReference type="Proteomes" id="UP000283269">
    <property type="component" value="Unassembled WGS sequence"/>
</dbReference>
<comment type="caution">
    <text evidence="1">The sequence shown here is derived from an EMBL/GenBank/DDBJ whole genome shotgun (WGS) entry which is preliminary data.</text>
</comment>
<proteinExistence type="predicted"/>
<name>A0A409WPC0_PSICY</name>
<sequence>MKECNYGERDGAEEEKGPPRIYKDVKRYLDSQSVESGDYMVAEIKTFRVDTKLAALSLGDTESGLGYMGTLAGYIEPLEMTSDQT</sequence>